<feature type="compositionally biased region" description="Low complexity" evidence="5">
    <location>
        <begin position="102"/>
        <end position="111"/>
    </location>
</feature>
<comment type="subunit">
    <text evidence="4">Homotetramer.</text>
</comment>
<dbReference type="RefSeq" id="WP_083628438.1">
    <property type="nucleotide sequence ID" value="NZ_FQVX01000001.1"/>
</dbReference>
<dbReference type="GO" id="GO:0008976">
    <property type="term" value="F:polyphosphate kinase activity"/>
    <property type="evidence" value="ECO:0007669"/>
    <property type="project" value="UniProtKB-UniRule"/>
</dbReference>
<evidence type="ECO:0000313" key="8">
    <source>
        <dbReference type="Proteomes" id="UP000184471"/>
    </source>
</evidence>
<evidence type="ECO:0000256" key="4">
    <source>
        <dbReference type="RuleBase" id="RU369062"/>
    </source>
</evidence>
<accession>A0A1M5E0V7</accession>
<dbReference type="OrthoDB" id="9775224at2"/>
<dbReference type="PANTHER" id="PTHR34383">
    <property type="entry name" value="POLYPHOSPHATE:AMP PHOSPHOTRANSFERASE-RELATED"/>
    <property type="match status" value="1"/>
</dbReference>
<dbReference type="Pfam" id="PF03976">
    <property type="entry name" value="PPK2"/>
    <property type="match status" value="1"/>
</dbReference>
<keyword evidence="2 4" id="KW-0808">Transferase</keyword>
<organism evidence="7 8">
    <name type="scientific">Geodermatophilus nigrescens</name>
    <dbReference type="NCBI Taxonomy" id="1070870"/>
    <lineage>
        <taxon>Bacteria</taxon>
        <taxon>Bacillati</taxon>
        <taxon>Actinomycetota</taxon>
        <taxon>Actinomycetes</taxon>
        <taxon>Geodermatophilales</taxon>
        <taxon>Geodermatophilaceae</taxon>
        <taxon>Geodermatophilus</taxon>
    </lineage>
</organism>
<comment type="similarity">
    <text evidence="1 4">Belongs to the polyphosphate kinase 2 (PPK2) family. Class I subfamily.</text>
</comment>
<evidence type="ECO:0000256" key="1">
    <source>
        <dbReference type="ARBA" id="ARBA00009924"/>
    </source>
</evidence>
<comment type="function">
    <text evidence="4">Uses inorganic polyphosphate (polyP) as a donor to convert GDP to GTP or ADP to ATP.</text>
</comment>
<name>A0A1M5E0V7_9ACTN</name>
<dbReference type="NCBIfam" id="TIGR03707">
    <property type="entry name" value="PPK2_P_aer"/>
    <property type="match status" value="1"/>
</dbReference>
<protein>
    <recommendedName>
        <fullName evidence="4">ADP/GDP-polyphosphate phosphotransferase</fullName>
        <ecNumber evidence="4">2.7.4.-</ecNumber>
    </recommendedName>
    <alternativeName>
        <fullName evidence="4">Polyphosphate kinase PPK2</fullName>
    </alternativeName>
</protein>
<dbReference type="Proteomes" id="UP000184471">
    <property type="component" value="Unassembled WGS sequence"/>
</dbReference>
<dbReference type="SUPFAM" id="SSF52540">
    <property type="entry name" value="P-loop containing nucleoside triphosphate hydrolases"/>
    <property type="match status" value="1"/>
</dbReference>
<dbReference type="GO" id="GO:0006793">
    <property type="term" value="P:phosphorus metabolic process"/>
    <property type="evidence" value="ECO:0007669"/>
    <property type="project" value="InterPro"/>
</dbReference>
<feature type="compositionally biased region" description="Gly residues" evidence="5">
    <location>
        <begin position="122"/>
        <end position="133"/>
    </location>
</feature>
<feature type="region of interest" description="Disordered" evidence="5">
    <location>
        <begin position="97"/>
        <end position="145"/>
    </location>
</feature>
<evidence type="ECO:0000256" key="5">
    <source>
        <dbReference type="SAM" id="MobiDB-lite"/>
    </source>
</evidence>
<feature type="domain" description="Polyphosphate kinase-2-related" evidence="6">
    <location>
        <begin position="153"/>
        <end position="375"/>
    </location>
</feature>
<dbReference type="PANTHER" id="PTHR34383:SF1">
    <property type="entry name" value="ADP-POLYPHOSPHATE PHOSPHOTRANSFERASE"/>
    <property type="match status" value="1"/>
</dbReference>
<dbReference type="InterPro" id="IPR022486">
    <property type="entry name" value="PPK2_PA0141"/>
</dbReference>
<dbReference type="STRING" id="1070870.SAMN05444351_0608"/>
<dbReference type="InterPro" id="IPR027417">
    <property type="entry name" value="P-loop_NTPase"/>
</dbReference>
<dbReference type="EMBL" id="FQVX01000001">
    <property type="protein sequence ID" value="SHF72820.1"/>
    <property type="molecule type" value="Genomic_DNA"/>
</dbReference>
<proteinExistence type="inferred from homology"/>
<evidence type="ECO:0000259" key="6">
    <source>
        <dbReference type="Pfam" id="PF03976"/>
    </source>
</evidence>
<dbReference type="EC" id="2.7.4.-" evidence="4"/>
<reference evidence="7 8" key="1">
    <citation type="submission" date="2016-11" db="EMBL/GenBank/DDBJ databases">
        <authorList>
            <person name="Jaros S."/>
            <person name="Januszkiewicz K."/>
            <person name="Wedrychowicz H."/>
        </authorList>
    </citation>
    <scope>NUCLEOTIDE SEQUENCE [LARGE SCALE GENOMIC DNA]</scope>
    <source>
        <strain evidence="7 8">DSM 45408</strain>
    </source>
</reference>
<dbReference type="InterPro" id="IPR022488">
    <property type="entry name" value="PPK2-related"/>
</dbReference>
<dbReference type="Gene3D" id="3.40.50.300">
    <property type="entry name" value="P-loop containing nucleotide triphosphate hydrolases"/>
    <property type="match status" value="1"/>
</dbReference>
<evidence type="ECO:0000313" key="7">
    <source>
        <dbReference type="EMBL" id="SHF72820.1"/>
    </source>
</evidence>
<sequence length="409" mass="45624">MAAHGDRVASLGEVQPAELHLDGAWRAAEVLGWRFDDDGRCRARVRVDWAGTPRVVWAPLELLRLPEAAPPSAVAPAPAAAPAADVVVPLPRDAVPPPALPAPHRAAAALPRPRREPDPGRWTGGVLAGGRTTGHGPRPETWREDHPYPELLRRREYEPEKRRLQIELLKLQASVKEQRRRVAIVFEGRDAAGKGGAIKRFTEHLNPRGSRVVALDKPTEREQGQWYLQRYVQHLPAAGEIVLFDRSWYNRAGVERVMGYCTDEEYAAFLREAPEFERMLVADGLHLVKLWFSVSRGEQRTRFAIRQRDPVRQWKLSPTDLAALDRWDDYTAAKEAMFAATSTPHAPWTVVRANDKKRARLEAMRHVLSVLDYTGRRDDVVGTPDPLVVVPAGAGEALRPTGSPVAASR</sequence>
<gene>
    <name evidence="7" type="ORF">SAMN05444351_0608</name>
</gene>
<keyword evidence="3 4" id="KW-0418">Kinase</keyword>
<evidence type="ECO:0000256" key="2">
    <source>
        <dbReference type="ARBA" id="ARBA00022679"/>
    </source>
</evidence>
<dbReference type="AlphaFoldDB" id="A0A1M5E0V7"/>
<keyword evidence="8" id="KW-1185">Reference proteome</keyword>
<evidence type="ECO:0000256" key="3">
    <source>
        <dbReference type="ARBA" id="ARBA00022777"/>
    </source>
</evidence>